<keyword evidence="2" id="KW-0813">Transport</keyword>
<dbReference type="GO" id="GO:0007031">
    <property type="term" value="P:peroxisome organization"/>
    <property type="evidence" value="ECO:0007669"/>
    <property type="project" value="TreeGrafter"/>
</dbReference>
<keyword evidence="6 8" id="KW-1133">Transmembrane helix</keyword>
<evidence type="ECO:0000259" key="10">
    <source>
        <dbReference type="PROSITE" id="PS50929"/>
    </source>
</evidence>
<accession>A0A0B7N5Z1</accession>
<keyword evidence="7 8" id="KW-0472">Membrane</keyword>
<dbReference type="STRING" id="35722.A0A0B7N5Z1"/>
<dbReference type="PANTHER" id="PTHR11384:SF59">
    <property type="entry name" value="LYSOSOMAL COBALAMIN TRANSPORTER ABCD4"/>
    <property type="match status" value="1"/>
</dbReference>
<feature type="transmembrane region" description="Helical" evidence="8">
    <location>
        <begin position="7"/>
        <end position="27"/>
    </location>
</feature>
<protein>
    <recommendedName>
        <fullName evidence="13">ABC transporter domain-containing protein</fullName>
    </recommendedName>
</protein>
<comment type="similarity">
    <text evidence="1">Belongs to the ABC transporter superfamily. ABCD family. Peroxisomal fatty acyl CoA transporter (TC 3.A.1.203) subfamily.</text>
</comment>
<dbReference type="InterPro" id="IPR050835">
    <property type="entry name" value="ABC_transporter_sub-D"/>
</dbReference>
<evidence type="ECO:0000259" key="9">
    <source>
        <dbReference type="PROSITE" id="PS50893"/>
    </source>
</evidence>
<feature type="transmembrane region" description="Helical" evidence="8">
    <location>
        <begin position="263"/>
        <end position="281"/>
    </location>
</feature>
<dbReference type="GO" id="GO:0015910">
    <property type="term" value="P:long-chain fatty acid import into peroxisome"/>
    <property type="evidence" value="ECO:0007669"/>
    <property type="project" value="TreeGrafter"/>
</dbReference>
<evidence type="ECO:0000256" key="7">
    <source>
        <dbReference type="ARBA" id="ARBA00023136"/>
    </source>
</evidence>
<dbReference type="Pfam" id="PF00005">
    <property type="entry name" value="ABC_tran"/>
    <property type="match status" value="1"/>
</dbReference>
<dbReference type="PROSITE" id="PS50929">
    <property type="entry name" value="ABC_TM1F"/>
    <property type="match status" value="1"/>
</dbReference>
<dbReference type="GO" id="GO:0140359">
    <property type="term" value="F:ABC-type transporter activity"/>
    <property type="evidence" value="ECO:0007669"/>
    <property type="project" value="InterPro"/>
</dbReference>
<reference evidence="11 12" key="1">
    <citation type="submission" date="2014-09" db="EMBL/GenBank/DDBJ databases">
        <authorList>
            <person name="Ellenberger Sabrina"/>
        </authorList>
    </citation>
    <scope>NUCLEOTIDE SEQUENCE [LARGE SCALE GENOMIC DNA]</scope>
    <source>
        <strain evidence="11 12">CBS 412.66</strain>
    </source>
</reference>
<dbReference type="AlphaFoldDB" id="A0A0B7N5Z1"/>
<feature type="transmembrane region" description="Helical" evidence="8">
    <location>
        <begin position="39"/>
        <end position="66"/>
    </location>
</feature>
<feature type="domain" description="ABC transporter" evidence="9">
    <location>
        <begin position="334"/>
        <end position="555"/>
    </location>
</feature>
<dbReference type="GO" id="GO:0005324">
    <property type="term" value="F:long-chain fatty acid transmembrane transporter activity"/>
    <property type="evidence" value="ECO:0007669"/>
    <property type="project" value="TreeGrafter"/>
</dbReference>
<evidence type="ECO:0000313" key="11">
    <source>
        <dbReference type="EMBL" id="CEP12827.1"/>
    </source>
</evidence>
<dbReference type="InterPro" id="IPR011527">
    <property type="entry name" value="ABC1_TM_dom"/>
</dbReference>
<dbReference type="Proteomes" id="UP000054107">
    <property type="component" value="Unassembled WGS sequence"/>
</dbReference>
<dbReference type="InterPro" id="IPR003439">
    <property type="entry name" value="ABC_transporter-like_ATP-bd"/>
</dbReference>
<evidence type="ECO:0000256" key="2">
    <source>
        <dbReference type="ARBA" id="ARBA00022448"/>
    </source>
</evidence>
<evidence type="ECO:0000256" key="8">
    <source>
        <dbReference type="SAM" id="Phobius"/>
    </source>
</evidence>
<dbReference type="SUPFAM" id="SSF90123">
    <property type="entry name" value="ABC transporter transmembrane region"/>
    <property type="match status" value="1"/>
</dbReference>
<keyword evidence="5" id="KW-0067">ATP-binding</keyword>
<dbReference type="EMBL" id="LN728507">
    <property type="protein sequence ID" value="CEP12827.1"/>
    <property type="molecule type" value="Genomic_DNA"/>
</dbReference>
<keyword evidence="4" id="KW-0547">Nucleotide-binding</keyword>
<evidence type="ECO:0000256" key="6">
    <source>
        <dbReference type="ARBA" id="ARBA00022989"/>
    </source>
</evidence>
<dbReference type="GO" id="GO:0005524">
    <property type="term" value="F:ATP binding"/>
    <property type="evidence" value="ECO:0007669"/>
    <property type="project" value="UniProtKB-KW"/>
</dbReference>
<keyword evidence="12" id="KW-1185">Reference proteome</keyword>
<dbReference type="InterPro" id="IPR027417">
    <property type="entry name" value="P-loop_NTPase"/>
</dbReference>
<dbReference type="Gene3D" id="1.20.1560.10">
    <property type="entry name" value="ABC transporter type 1, transmembrane domain"/>
    <property type="match status" value="1"/>
</dbReference>
<dbReference type="CDD" id="cd03223">
    <property type="entry name" value="ABCD_peroxisomal_ALDP"/>
    <property type="match status" value="1"/>
</dbReference>
<evidence type="ECO:0000256" key="4">
    <source>
        <dbReference type="ARBA" id="ARBA00022741"/>
    </source>
</evidence>
<dbReference type="PANTHER" id="PTHR11384">
    <property type="entry name" value="ATP-BINDING CASSETTE, SUB-FAMILY D MEMBER"/>
    <property type="match status" value="1"/>
</dbReference>
<dbReference type="PROSITE" id="PS00211">
    <property type="entry name" value="ABC_TRANSPORTER_1"/>
    <property type="match status" value="1"/>
</dbReference>
<evidence type="ECO:0000313" key="12">
    <source>
        <dbReference type="Proteomes" id="UP000054107"/>
    </source>
</evidence>
<dbReference type="InterPro" id="IPR036640">
    <property type="entry name" value="ABC1_TM_sf"/>
</dbReference>
<dbReference type="GO" id="GO:0042760">
    <property type="term" value="P:very long-chain fatty acid catabolic process"/>
    <property type="evidence" value="ECO:0007669"/>
    <property type="project" value="TreeGrafter"/>
</dbReference>
<dbReference type="Gene3D" id="3.40.50.300">
    <property type="entry name" value="P-loop containing nucleotide triphosphate hydrolases"/>
    <property type="match status" value="1"/>
</dbReference>
<evidence type="ECO:0000256" key="5">
    <source>
        <dbReference type="ARBA" id="ARBA00022840"/>
    </source>
</evidence>
<dbReference type="Pfam" id="PF06472">
    <property type="entry name" value="ABC_membrane_2"/>
    <property type="match status" value="1"/>
</dbReference>
<organism evidence="11 12">
    <name type="scientific">Parasitella parasitica</name>
    <dbReference type="NCBI Taxonomy" id="35722"/>
    <lineage>
        <taxon>Eukaryota</taxon>
        <taxon>Fungi</taxon>
        <taxon>Fungi incertae sedis</taxon>
        <taxon>Mucoromycota</taxon>
        <taxon>Mucoromycotina</taxon>
        <taxon>Mucoromycetes</taxon>
        <taxon>Mucorales</taxon>
        <taxon>Mucorineae</taxon>
        <taxon>Mucoraceae</taxon>
        <taxon>Parasitella</taxon>
    </lineage>
</organism>
<evidence type="ECO:0000256" key="3">
    <source>
        <dbReference type="ARBA" id="ARBA00022692"/>
    </source>
</evidence>
<feature type="transmembrane region" description="Helical" evidence="8">
    <location>
        <begin position="233"/>
        <end position="251"/>
    </location>
</feature>
<keyword evidence="3 8" id="KW-0812">Transmembrane</keyword>
<dbReference type="GO" id="GO:0006635">
    <property type="term" value="P:fatty acid beta-oxidation"/>
    <property type="evidence" value="ECO:0007669"/>
    <property type="project" value="TreeGrafter"/>
</dbReference>
<feature type="transmembrane region" description="Helical" evidence="8">
    <location>
        <begin position="139"/>
        <end position="157"/>
    </location>
</feature>
<dbReference type="SMART" id="SM00382">
    <property type="entry name" value="AAA"/>
    <property type="match status" value="1"/>
</dbReference>
<dbReference type="InterPro" id="IPR017871">
    <property type="entry name" value="ABC_transporter-like_CS"/>
</dbReference>
<dbReference type="PROSITE" id="PS50893">
    <property type="entry name" value="ABC_TRANSPORTER_2"/>
    <property type="match status" value="1"/>
</dbReference>
<sequence length="555" mass="62575">MTFITLGIGYEVVVYFVGMIPSRFYSILTSRDIVGFSKYILPCLLLVFSAAACKSFLNFMGGLFALKARKLLTIHFQDRYIKPKAMYTLIMNHEGVDNPDQRITQDIDKFSETLRQIVTNLIIAPVMVVYYTYKCWIVTGFAGPLLIYAYFMLGSLVSRKFIQPIVNAVFFKELQEGNFRYLHVRLRQYAESIAFCDGEKEENSRAQHSLDTLLTYQRTIVNKELPLKMANESFSYLGSILSYLIIAIPIFAGAFEGKDASELSAIISANSFVAMYLIYLFSTIIEQSSKLSDLAGFTARIGELLEALDKVAVEVESLGTDHSRRKEEQSNDLIEFENVSLFSPRSKLIIHDLNLKVCQGDNVAFVGPNGSGKTSILRSLAGLWPCSEGRVFVPRVTFGRDIIFLPQLPYLIDGSLRDQILYPNTTPAATITDKEIVHLLQKVRLSHLSGLVRSYDTVYSQEWSKMLSPGEQQRLVFARVFYWKPSFAVLDEATSAMDKDTEDYLYQAVINMGTTVISVSHHPNVIDYHNTIVRLDGQGGYTIENKEASTSFFAA</sequence>
<name>A0A0B7N5Z1_9FUNG</name>
<dbReference type="SUPFAM" id="SSF52540">
    <property type="entry name" value="P-loop containing nucleoside triphosphate hydrolases"/>
    <property type="match status" value="1"/>
</dbReference>
<evidence type="ECO:0000256" key="1">
    <source>
        <dbReference type="ARBA" id="ARBA00008575"/>
    </source>
</evidence>
<dbReference type="OrthoDB" id="422637at2759"/>
<dbReference type="InterPro" id="IPR003593">
    <property type="entry name" value="AAA+_ATPase"/>
</dbReference>
<proteinExistence type="inferred from homology"/>
<gene>
    <name evidence="11" type="primary">PARPA_06825.1 scaffold 24200</name>
</gene>
<feature type="domain" description="ABC transmembrane type-1" evidence="10">
    <location>
        <begin position="101"/>
        <end position="289"/>
    </location>
</feature>
<dbReference type="GO" id="GO:0016887">
    <property type="term" value="F:ATP hydrolysis activity"/>
    <property type="evidence" value="ECO:0007669"/>
    <property type="project" value="InterPro"/>
</dbReference>
<dbReference type="GO" id="GO:0005778">
    <property type="term" value="C:peroxisomal membrane"/>
    <property type="evidence" value="ECO:0007669"/>
    <property type="project" value="TreeGrafter"/>
</dbReference>
<evidence type="ECO:0008006" key="13">
    <source>
        <dbReference type="Google" id="ProtNLM"/>
    </source>
</evidence>